<dbReference type="PANTHER" id="PTHR43369:SF2">
    <property type="entry name" value="PHOSPHORIBOSYLGLYCINAMIDE FORMYLTRANSFERASE"/>
    <property type="match status" value="1"/>
</dbReference>
<keyword evidence="4" id="KW-0658">Purine biosynthesis</keyword>
<evidence type="ECO:0000256" key="1">
    <source>
        <dbReference type="ARBA" id="ARBA00005054"/>
    </source>
</evidence>
<dbReference type="AlphaFoldDB" id="A0A5S3V961"/>
<evidence type="ECO:0000313" key="7">
    <source>
        <dbReference type="EMBL" id="TMO71160.1"/>
    </source>
</evidence>
<reference evidence="9" key="2">
    <citation type="submission" date="2019-06" db="EMBL/GenBank/DDBJ databases">
        <title>Co-occurence of chitin degradation, pigmentation and bioactivity in marine Pseudoalteromonas.</title>
        <authorList>
            <person name="Sonnenschein E.C."/>
            <person name="Bech P.K."/>
        </authorList>
    </citation>
    <scope>NUCLEOTIDE SEQUENCE [LARGE SCALE GENOMIC DNA]</scope>
    <source>
        <strain evidence="9">S3790</strain>
    </source>
</reference>
<evidence type="ECO:0000256" key="2">
    <source>
        <dbReference type="ARBA" id="ARBA00012254"/>
    </source>
</evidence>
<dbReference type="RefSeq" id="WP_138591688.1">
    <property type="nucleotide sequence ID" value="NZ_PNBW01000115.1"/>
</dbReference>
<evidence type="ECO:0000313" key="8">
    <source>
        <dbReference type="Proteomes" id="UP000307164"/>
    </source>
</evidence>
<organism evidence="6 9">
    <name type="scientific">Pseudoalteromonas aurantia</name>
    <dbReference type="NCBI Taxonomy" id="43654"/>
    <lineage>
        <taxon>Bacteria</taxon>
        <taxon>Pseudomonadati</taxon>
        <taxon>Pseudomonadota</taxon>
        <taxon>Gammaproteobacteria</taxon>
        <taxon>Alteromonadales</taxon>
        <taxon>Pseudoalteromonadaceae</taxon>
        <taxon>Pseudoalteromonas</taxon>
    </lineage>
</organism>
<dbReference type="PANTHER" id="PTHR43369">
    <property type="entry name" value="PHOSPHORIBOSYLGLYCINAMIDE FORMYLTRANSFERASE"/>
    <property type="match status" value="1"/>
</dbReference>
<gene>
    <name evidence="6" type="ORF">CWC19_09650</name>
    <name evidence="7" type="ORF">CWC20_18275</name>
</gene>
<keyword evidence="3" id="KW-0808">Transferase</keyword>
<dbReference type="InterPro" id="IPR002376">
    <property type="entry name" value="Formyl_transf_N"/>
</dbReference>
<dbReference type="Proteomes" id="UP000307217">
    <property type="component" value="Unassembled WGS sequence"/>
</dbReference>
<evidence type="ECO:0000313" key="6">
    <source>
        <dbReference type="EMBL" id="TMO68420.1"/>
    </source>
</evidence>
<evidence type="ECO:0000256" key="4">
    <source>
        <dbReference type="ARBA" id="ARBA00022755"/>
    </source>
</evidence>
<proteinExistence type="predicted"/>
<accession>A0A5S3V961</accession>
<dbReference type="OrthoDB" id="6157970at2"/>
<dbReference type="EMBL" id="PNBW01000115">
    <property type="protein sequence ID" value="TMO71160.1"/>
    <property type="molecule type" value="Genomic_DNA"/>
</dbReference>
<keyword evidence="8" id="KW-1185">Reference proteome</keyword>
<comment type="pathway">
    <text evidence="1">Purine metabolism; IMP biosynthesis via de novo pathway; N(2)-formyl-N(1)-(5-phospho-D-ribosyl)glycinamide from N(1)-(5-phospho-D-ribosyl)glycinamide (10-formyl THF route): step 1/1.</text>
</comment>
<name>A0A5S3V961_9GAMM</name>
<protein>
    <recommendedName>
        <fullName evidence="2">phosphoribosylglycinamide formyltransferase 1</fullName>
        <ecNumber evidence="2">2.1.2.2</ecNumber>
    </recommendedName>
</protein>
<dbReference type="Proteomes" id="UP000307164">
    <property type="component" value="Unassembled WGS sequence"/>
</dbReference>
<dbReference type="Pfam" id="PF00551">
    <property type="entry name" value="Formyl_trans_N"/>
    <property type="match status" value="1"/>
</dbReference>
<dbReference type="GO" id="GO:0006189">
    <property type="term" value="P:'de novo' IMP biosynthetic process"/>
    <property type="evidence" value="ECO:0007669"/>
    <property type="project" value="TreeGrafter"/>
</dbReference>
<evidence type="ECO:0000313" key="9">
    <source>
        <dbReference type="Proteomes" id="UP000307217"/>
    </source>
</evidence>
<dbReference type="Gene3D" id="3.40.50.170">
    <property type="entry name" value="Formyl transferase, N-terminal domain"/>
    <property type="match status" value="1"/>
</dbReference>
<reference evidence="8 9" key="1">
    <citation type="submission" date="2018-01" db="EMBL/GenBank/DDBJ databases">
        <authorList>
            <person name="Paulsen S."/>
            <person name="Gram L.K."/>
        </authorList>
    </citation>
    <scope>NUCLEOTIDE SEQUENCE [LARGE SCALE GENOMIC DNA]</scope>
    <source>
        <strain evidence="6 9">S3790</strain>
        <strain evidence="7 8">S3895</strain>
    </source>
</reference>
<dbReference type="EMBL" id="PNBX01000038">
    <property type="protein sequence ID" value="TMO68420.1"/>
    <property type="molecule type" value="Genomic_DNA"/>
</dbReference>
<evidence type="ECO:0000256" key="3">
    <source>
        <dbReference type="ARBA" id="ARBA00022679"/>
    </source>
</evidence>
<sequence>MSRLKLVYVCSLRNAAADMAGRMITYKDETRYMTSPLEHLVIQLNSSDLGELYELTGVIFDDDLTHSLDSQKLQDYGTSRVACNEEWIYPETLKVGNTPVDELLCCVPSSYRKLPKGSQVWREGKQDFEQRLENKLDELDADVVLLDGLIVILDQLASKQSAYAKRIVNIHPGITKEGSVYQRRGATATLDALYGAQGKQVINWQTMEMIDTEVIDKTGASLHYVDQGIDSGPVIHDVLNTKITPTDTIFELRWNNFQQSLFPAMIQGLHALAKTKITSEEKV</sequence>
<comment type="caution">
    <text evidence="6">The sequence shown here is derived from an EMBL/GenBank/DDBJ whole genome shotgun (WGS) entry which is preliminary data.</text>
</comment>
<feature type="domain" description="Formyl transferase N-terminal" evidence="5">
    <location>
        <begin position="123"/>
        <end position="252"/>
    </location>
</feature>
<dbReference type="InterPro" id="IPR036477">
    <property type="entry name" value="Formyl_transf_N_sf"/>
</dbReference>
<dbReference type="GO" id="GO:0004644">
    <property type="term" value="F:phosphoribosylglycinamide formyltransferase activity"/>
    <property type="evidence" value="ECO:0007669"/>
    <property type="project" value="UniProtKB-EC"/>
</dbReference>
<evidence type="ECO:0000259" key="5">
    <source>
        <dbReference type="Pfam" id="PF00551"/>
    </source>
</evidence>
<dbReference type="SUPFAM" id="SSF53328">
    <property type="entry name" value="Formyltransferase"/>
    <property type="match status" value="1"/>
</dbReference>
<dbReference type="GO" id="GO:0005829">
    <property type="term" value="C:cytosol"/>
    <property type="evidence" value="ECO:0007669"/>
    <property type="project" value="TreeGrafter"/>
</dbReference>
<reference evidence="6" key="3">
    <citation type="submission" date="2019-09" db="EMBL/GenBank/DDBJ databases">
        <title>Co-occurence of chitin degradation, pigmentation and bioactivity in marine Pseudoalteromonas.</title>
        <authorList>
            <person name="Sonnenschein E.C."/>
            <person name="Bech P.K."/>
        </authorList>
    </citation>
    <scope>NUCLEOTIDE SEQUENCE</scope>
    <source>
        <strain evidence="6">S3790</strain>
        <strain evidence="7 8">S3895</strain>
    </source>
</reference>
<dbReference type="EC" id="2.1.2.2" evidence="2"/>